<dbReference type="GO" id="GO:0043022">
    <property type="term" value="F:ribosome binding"/>
    <property type="evidence" value="ECO:0007669"/>
    <property type="project" value="TreeGrafter"/>
</dbReference>
<accession>A0A6N2K7Z0</accession>
<feature type="compositionally biased region" description="Low complexity" evidence="2">
    <location>
        <begin position="223"/>
        <end position="249"/>
    </location>
</feature>
<dbReference type="InterPro" id="IPR044288">
    <property type="entry name" value="ZNF598/HEL2"/>
</dbReference>
<reference evidence="4" key="1">
    <citation type="submission" date="2019-03" db="EMBL/GenBank/DDBJ databases">
        <authorList>
            <person name="Mank J."/>
            <person name="Almeida P."/>
        </authorList>
    </citation>
    <scope>NUCLEOTIDE SEQUENCE</scope>
    <source>
        <strain evidence="4">78183</strain>
    </source>
</reference>
<evidence type="ECO:0000259" key="3">
    <source>
        <dbReference type="PROSITE" id="PS50089"/>
    </source>
</evidence>
<name>A0A6N2K7Z0_SALVM</name>
<keyword evidence="1" id="KW-0863">Zinc-finger</keyword>
<evidence type="ECO:0000313" key="4">
    <source>
        <dbReference type="EMBL" id="VFU24355.1"/>
    </source>
</evidence>
<dbReference type="AlphaFoldDB" id="A0A6N2K7Z0"/>
<sequence>MDDTCAVCADTLEWVAYGPCLHKEVCSTCIIRLRFICNDFYCCICKSESNTIFVTKALGDYTKMISDFKGLGEVNGSEDHFRQEHFYARMSLPCKKVYCFVTEFELKDGTLAEHQWKKHPFPHFLRLQKAANGDPEMVWEGQVEYNGCSLSRQNMVKVLNSSRTLAAANNHRNSLANSCQILGFVSDLSSFHGNPTTVKESVLSTYTSSPQAGSSRANGLPVSSNFASSSRTSNSNSKPSQSSAAPNPADRTSHKSHSSVPSLSASQGDNMSTSASPVLKSCGGDLTKDGNCGGKGKSKILVGKQANLNLSREIKSEHTAQEAGVSLKKNVGAGGGGNKPRKKQKVLENAQG</sequence>
<organism evidence="4">
    <name type="scientific">Salix viminalis</name>
    <name type="common">Common osier</name>
    <name type="synonym">Basket willow</name>
    <dbReference type="NCBI Taxonomy" id="40686"/>
    <lineage>
        <taxon>Eukaryota</taxon>
        <taxon>Viridiplantae</taxon>
        <taxon>Streptophyta</taxon>
        <taxon>Embryophyta</taxon>
        <taxon>Tracheophyta</taxon>
        <taxon>Spermatophyta</taxon>
        <taxon>Magnoliopsida</taxon>
        <taxon>eudicotyledons</taxon>
        <taxon>Gunneridae</taxon>
        <taxon>Pentapetalae</taxon>
        <taxon>rosids</taxon>
        <taxon>fabids</taxon>
        <taxon>Malpighiales</taxon>
        <taxon>Salicaceae</taxon>
        <taxon>Saliceae</taxon>
        <taxon>Salix</taxon>
    </lineage>
</organism>
<proteinExistence type="predicted"/>
<evidence type="ECO:0000256" key="1">
    <source>
        <dbReference type="PROSITE-ProRule" id="PRU00175"/>
    </source>
</evidence>
<gene>
    <name evidence="4" type="ORF">SVIM_LOCUS45471</name>
</gene>
<feature type="region of interest" description="Disordered" evidence="2">
    <location>
        <begin position="313"/>
        <end position="352"/>
    </location>
</feature>
<feature type="compositionally biased region" description="Polar residues" evidence="2">
    <location>
        <begin position="267"/>
        <end position="276"/>
    </location>
</feature>
<dbReference type="GO" id="GO:0008270">
    <property type="term" value="F:zinc ion binding"/>
    <property type="evidence" value="ECO:0007669"/>
    <property type="project" value="UniProtKB-KW"/>
</dbReference>
<dbReference type="GO" id="GO:0072344">
    <property type="term" value="P:rescue of stalled ribosome"/>
    <property type="evidence" value="ECO:0007669"/>
    <property type="project" value="InterPro"/>
</dbReference>
<feature type="domain" description="RING-type" evidence="3">
    <location>
        <begin position="5"/>
        <end position="46"/>
    </location>
</feature>
<dbReference type="EMBL" id="CAADRP010000176">
    <property type="protein sequence ID" value="VFU24355.1"/>
    <property type="molecule type" value="Genomic_DNA"/>
</dbReference>
<dbReference type="InterPro" id="IPR001841">
    <property type="entry name" value="Znf_RING"/>
</dbReference>
<dbReference type="PANTHER" id="PTHR22938:SF19">
    <property type="entry name" value="RING-TYPE E3 UBIQUITIN TRANSFERASE"/>
    <property type="match status" value="1"/>
</dbReference>
<dbReference type="GO" id="GO:0061630">
    <property type="term" value="F:ubiquitin protein ligase activity"/>
    <property type="evidence" value="ECO:0007669"/>
    <property type="project" value="InterPro"/>
</dbReference>
<dbReference type="PROSITE" id="PS50089">
    <property type="entry name" value="ZF_RING_2"/>
    <property type="match status" value="1"/>
</dbReference>
<dbReference type="GO" id="GO:0016567">
    <property type="term" value="P:protein ubiquitination"/>
    <property type="evidence" value="ECO:0007669"/>
    <property type="project" value="TreeGrafter"/>
</dbReference>
<evidence type="ECO:0000256" key="2">
    <source>
        <dbReference type="SAM" id="MobiDB-lite"/>
    </source>
</evidence>
<keyword evidence="1" id="KW-0862">Zinc</keyword>
<feature type="compositionally biased region" description="Polar residues" evidence="2">
    <location>
        <begin position="207"/>
        <end position="217"/>
    </location>
</feature>
<feature type="region of interest" description="Disordered" evidence="2">
    <location>
        <begin position="207"/>
        <end position="277"/>
    </location>
</feature>
<dbReference type="PANTHER" id="PTHR22938">
    <property type="entry name" value="ZINC FINGER PROTEIN 598"/>
    <property type="match status" value="1"/>
</dbReference>
<dbReference type="Pfam" id="PF25447">
    <property type="entry name" value="RING_ZNF598"/>
    <property type="match status" value="1"/>
</dbReference>
<keyword evidence="1" id="KW-0479">Metal-binding</keyword>
<protein>
    <recommendedName>
        <fullName evidence="3">RING-type domain-containing protein</fullName>
    </recommendedName>
</protein>